<dbReference type="InterPro" id="IPR010432">
    <property type="entry name" value="RDD"/>
</dbReference>
<organism evidence="7 8">
    <name type="scientific">Salicibibacter cibarius</name>
    <dbReference type="NCBI Taxonomy" id="2743000"/>
    <lineage>
        <taxon>Bacteria</taxon>
        <taxon>Bacillati</taxon>
        <taxon>Bacillota</taxon>
        <taxon>Bacilli</taxon>
        <taxon>Bacillales</taxon>
        <taxon>Bacillaceae</taxon>
        <taxon>Salicibibacter</taxon>
    </lineage>
</organism>
<evidence type="ECO:0000313" key="8">
    <source>
        <dbReference type="Proteomes" id="UP000595823"/>
    </source>
</evidence>
<evidence type="ECO:0000256" key="5">
    <source>
        <dbReference type="SAM" id="Phobius"/>
    </source>
</evidence>
<accession>A0A7T6Z613</accession>
<gene>
    <name evidence="7" type="ORF">HUG15_19665</name>
</gene>
<evidence type="ECO:0000256" key="3">
    <source>
        <dbReference type="ARBA" id="ARBA00022989"/>
    </source>
</evidence>
<dbReference type="PANTHER" id="PTHR38480">
    <property type="entry name" value="SLR0254 PROTEIN"/>
    <property type="match status" value="1"/>
</dbReference>
<evidence type="ECO:0000259" key="6">
    <source>
        <dbReference type="Pfam" id="PF06271"/>
    </source>
</evidence>
<feature type="transmembrane region" description="Helical" evidence="5">
    <location>
        <begin position="122"/>
        <end position="142"/>
    </location>
</feature>
<dbReference type="AlphaFoldDB" id="A0A7T6Z613"/>
<comment type="subcellular location">
    <subcellularLocation>
        <location evidence="1">Membrane</location>
        <topology evidence="1">Multi-pass membrane protein</topology>
    </subcellularLocation>
</comment>
<evidence type="ECO:0000256" key="4">
    <source>
        <dbReference type="ARBA" id="ARBA00023136"/>
    </source>
</evidence>
<protein>
    <submittedName>
        <fullName evidence="7">RDD family protein</fullName>
    </submittedName>
</protein>
<dbReference type="RefSeq" id="WP_200125023.1">
    <property type="nucleotide sequence ID" value="NZ_CP054705.1"/>
</dbReference>
<dbReference type="PANTHER" id="PTHR38480:SF1">
    <property type="entry name" value="SLR0254 PROTEIN"/>
    <property type="match status" value="1"/>
</dbReference>
<dbReference type="KEGG" id="scia:HUG15_19665"/>
<dbReference type="EMBL" id="CP054705">
    <property type="protein sequence ID" value="QQK77581.1"/>
    <property type="molecule type" value="Genomic_DNA"/>
</dbReference>
<keyword evidence="8" id="KW-1185">Reference proteome</keyword>
<proteinExistence type="predicted"/>
<keyword evidence="3 5" id="KW-1133">Transmembrane helix</keyword>
<sequence>MTDQRQSHVHVDTPEHIRLQFLTAGLGRRTAAQLVDVLILGLINIVLILALISSTAILGDGLWSEYVVAIGIVMVFFLNGLYFVLLEYFMRGQTVGKRMMALRTIQNQGQSMTLLSNLLRNFFRIIDFLPLFYFLGAAVMLFHPRDKRIGDLVAGTVVVVETDGDRVRKKQKANKILQGYDGALPKLILSERTKQAISHEDWKLLYTYIRRLPTLTEEKKRALSARVMERFLEKPGLDEPEKHNGWKRNPEAFLVALYRELREEREL</sequence>
<dbReference type="GO" id="GO:0016020">
    <property type="term" value="C:membrane"/>
    <property type="evidence" value="ECO:0007669"/>
    <property type="project" value="UniProtKB-SubCell"/>
</dbReference>
<evidence type="ECO:0000256" key="1">
    <source>
        <dbReference type="ARBA" id="ARBA00004141"/>
    </source>
</evidence>
<evidence type="ECO:0000313" key="7">
    <source>
        <dbReference type="EMBL" id="QQK77581.1"/>
    </source>
</evidence>
<feature type="domain" description="RDD" evidence="6">
    <location>
        <begin position="23"/>
        <end position="155"/>
    </location>
</feature>
<keyword evidence="2 5" id="KW-0812">Transmembrane</keyword>
<keyword evidence="4 5" id="KW-0472">Membrane</keyword>
<reference evidence="7 8" key="1">
    <citation type="submission" date="2020-06" db="EMBL/GenBank/DDBJ databases">
        <title>Genomic analysis of Salicibibacter sp. NKC5-3.</title>
        <authorList>
            <person name="Oh Y.J."/>
        </authorList>
    </citation>
    <scope>NUCLEOTIDE SEQUENCE [LARGE SCALE GENOMIC DNA]</scope>
    <source>
        <strain evidence="7 8">NKC5-3</strain>
    </source>
</reference>
<feature type="transmembrane region" description="Helical" evidence="5">
    <location>
        <begin position="66"/>
        <end position="90"/>
    </location>
</feature>
<evidence type="ECO:0000256" key="2">
    <source>
        <dbReference type="ARBA" id="ARBA00022692"/>
    </source>
</evidence>
<name>A0A7T6Z613_9BACI</name>
<dbReference type="Pfam" id="PF06271">
    <property type="entry name" value="RDD"/>
    <property type="match status" value="1"/>
</dbReference>
<dbReference type="Proteomes" id="UP000595823">
    <property type="component" value="Chromosome"/>
</dbReference>
<feature type="transmembrane region" description="Helical" evidence="5">
    <location>
        <begin position="34"/>
        <end position="54"/>
    </location>
</feature>